<organism evidence="2 3">
    <name type="scientific">Arenimonas soli</name>
    <dbReference type="NCBI Taxonomy" id="2269504"/>
    <lineage>
        <taxon>Bacteria</taxon>
        <taxon>Pseudomonadati</taxon>
        <taxon>Pseudomonadota</taxon>
        <taxon>Gammaproteobacteria</taxon>
        <taxon>Lysobacterales</taxon>
        <taxon>Lysobacteraceae</taxon>
        <taxon>Arenimonas</taxon>
    </lineage>
</organism>
<protein>
    <submittedName>
        <fullName evidence="2">Sulfotransferase</fullName>
    </submittedName>
</protein>
<dbReference type="SUPFAM" id="SSF48452">
    <property type="entry name" value="TPR-like"/>
    <property type="match status" value="1"/>
</dbReference>
<keyword evidence="1" id="KW-0808">Transferase</keyword>
<dbReference type="Gene3D" id="3.40.50.300">
    <property type="entry name" value="P-loop containing nucleotide triphosphate hydrolases"/>
    <property type="match status" value="1"/>
</dbReference>
<dbReference type="EMBL" id="BMKC01000001">
    <property type="protein sequence ID" value="GGA73591.1"/>
    <property type="molecule type" value="Genomic_DNA"/>
</dbReference>
<keyword evidence="3" id="KW-1185">Reference proteome</keyword>
<sequence>MPARRRLADTARMTADDALATWQAAETFRSRGQLPEAGAAYTRLAAHADWQAPARLRLAQLALARGDLREGVAQALLARDADESDPVVLEAIVELLCQVGELEAALSLAQSPALANAPDPAVQMGVGQRLQDQSFPAEARFFLKRARALGGDSPGLHYQLGLSALYAGDHDEANTAFEACLARQPLHAAAHRQLAKLRRATPEANHVARLRAAIASVPADYPDAPPLHYALFKELDDLGDTEAAWAALEAGMQSRRRQVSFDPAQEQAVFDRLMLVDGQGANTQAQEGPAPVFILGQPRSGTTLLERILAGADDVADAGELRDFGFQVRWCANTMGRPGPDLALLEAAEKIDPAELGQRYLGHTQWQARGKRLYTDKLPANFLWLGHIARALPQARFLHLVRDPMDVGFSNLKELFADAYPHSYDQVEMAGHLRRYQALMAHWHAAFPGRILDVAYDALVTDPEATARRVLDFLGLPAQAGLADIAGRQGAVATASAVQLREPVHRRFVGQWRRYERHLQPLQDALGAGSGPAGAG</sequence>
<dbReference type="SUPFAM" id="SSF52540">
    <property type="entry name" value="P-loop containing nucleoside triphosphate hydrolases"/>
    <property type="match status" value="1"/>
</dbReference>
<evidence type="ECO:0000313" key="2">
    <source>
        <dbReference type="EMBL" id="GGA73591.1"/>
    </source>
</evidence>
<dbReference type="Gene3D" id="1.25.40.10">
    <property type="entry name" value="Tetratricopeptide repeat domain"/>
    <property type="match status" value="2"/>
</dbReference>
<reference evidence="3" key="1">
    <citation type="journal article" date="2019" name="Int. J. Syst. Evol. Microbiol.">
        <title>The Global Catalogue of Microorganisms (GCM) 10K type strain sequencing project: providing services to taxonomists for standard genome sequencing and annotation.</title>
        <authorList>
            <consortium name="The Broad Institute Genomics Platform"/>
            <consortium name="The Broad Institute Genome Sequencing Center for Infectious Disease"/>
            <person name="Wu L."/>
            <person name="Ma J."/>
        </authorList>
    </citation>
    <scope>NUCLEOTIDE SEQUENCE [LARGE SCALE GENOMIC DNA]</scope>
    <source>
        <strain evidence="3">CGMCC 1.15905</strain>
    </source>
</reference>
<dbReference type="Pfam" id="PF13469">
    <property type="entry name" value="Sulfotransfer_3"/>
    <property type="match status" value="1"/>
</dbReference>
<comment type="caution">
    <text evidence="2">The sequence shown here is derived from an EMBL/GenBank/DDBJ whole genome shotgun (WGS) entry which is preliminary data.</text>
</comment>
<name>A0ABQ1HE82_9GAMM</name>
<accession>A0ABQ1HE82</accession>
<dbReference type="PANTHER" id="PTHR12788">
    <property type="entry name" value="PROTEIN-TYROSINE SULFOTRANSFERASE 2"/>
    <property type="match status" value="1"/>
</dbReference>
<evidence type="ECO:0000313" key="3">
    <source>
        <dbReference type="Proteomes" id="UP000623419"/>
    </source>
</evidence>
<gene>
    <name evidence="2" type="ORF">GCM10011521_09630</name>
</gene>
<dbReference type="InterPro" id="IPR027417">
    <property type="entry name" value="P-loop_NTPase"/>
</dbReference>
<dbReference type="InterPro" id="IPR011990">
    <property type="entry name" value="TPR-like_helical_dom_sf"/>
</dbReference>
<dbReference type="PANTHER" id="PTHR12788:SF10">
    <property type="entry name" value="PROTEIN-TYROSINE SULFOTRANSFERASE"/>
    <property type="match status" value="1"/>
</dbReference>
<dbReference type="Proteomes" id="UP000623419">
    <property type="component" value="Unassembled WGS sequence"/>
</dbReference>
<dbReference type="InterPro" id="IPR026634">
    <property type="entry name" value="TPST-like"/>
</dbReference>
<evidence type="ECO:0000256" key="1">
    <source>
        <dbReference type="ARBA" id="ARBA00022679"/>
    </source>
</evidence>
<proteinExistence type="predicted"/>